<evidence type="ECO:0000256" key="12">
    <source>
        <dbReference type="SAM" id="Phobius"/>
    </source>
</evidence>
<keyword evidence="4" id="KW-0050">Antiport</keyword>
<feature type="transmembrane region" description="Helical" evidence="12">
    <location>
        <begin position="58"/>
        <end position="83"/>
    </location>
</feature>
<keyword evidence="3" id="KW-0813">Transport</keyword>
<dbReference type="PANTHER" id="PTHR31503:SF1">
    <property type="entry name" value="VACUOLAR CATION_PROTON EXCHANGER 3"/>
    <property type="match status" value="1"/>
</dbReference>
<keyword evidence="9 12" id="KW-1133">Transmembrane helix</keyword>
<dbReference type="Proteomes" id="UP000283530">
    <property type="component" value="Unassembled WGS sequence"/>
</dbReference>
<dbReference type="PANTHER" id="PTHR31503">
    <property type="entry name" value="VACUOLAR CALCIUM ION TRANSPORTER"/>
    <property type="match status" value="1"/>
</dbReference>
<evidence type="ECO:0000256" key="1">
    <source>
        <dbReference type="ARBA" id="ARBA00004128"/>
    </source>
</evidence>
<dbReference type="STRING" id="337451.A0A3S3NC04"/>
<keyword evidence="5" id="KW-0926">Vacuole</keyword>
<evidence type="ECO:0000313" key="14">
    <source>
        <dbReference type="EMBL" id="RWR92128.1"/>
    </source>
</evidence>
<evidence type="ECO:0000256" key="10">
    <source>
        <dbReference type="ARBA" id="ARBA00023065"/>
    </source>
</evidence>
<dbReference type="GO" id="GO:0006874">
    <property type="term" value="P:intracellular calcium ion homeostasis"/>
    <property type="evidence" value="ECO:0007669"/>
    <property type="project" value="TreeGrafter"/>
</dbReference>
<evidence type="ECO:0000256" key="4">
    <source>
        <dbReference type="ARBA" id="ARBA00022449"/>
    </source>
</evidence>
<keyword evidence="15" id="KW-1185">Reference proteome</keyword>
<evidence type="ECO:0000256" key="5">
    <source>
        <dbReference type="ARBA" id="ARBA00022554"/>
    </source>
</evidence>
<dbReference type="AlphaFoldDB" id="A0A3S3NC04"/>
<comment type="similarity">
    <text evidence="2">Belongs to the Ca(2+):cation antiporter (CaCA) (TC 2.A.19) family. Cation/proton exchanger (CAX) subfamily.</text>
</comment>
<dbReference type="OrthoDB" id="1699231at2759"/>
<reference evidence="14 15" key="1">
    <citation type="journal article" date="2019" name="Nat. Plants">
        <title>Stout camphor tree genome fills gaps in understanding of flowering plant genome evolution.</title>
        <authorList>
            <person name="Chaw S.M."/>
            <person name="Liu Y.C."/>
            <person name="Wu Y.W."/>
            <person name="Wang H.Y."/>
            <person name="Lin C.I."/>
            <person name="Wu C.S."/>
            <person name="Ke H.M."/>
            <person name="Chang L.Y."/>
            <person name="Hsu C.Y."/>
            <person name="Yang H.T."/>
            <person name="Sudianto E."/>
            <person name="Hsu M.H."/>
            <person name="Wu K.P."/>
            <person name="Wang L.N."/>
            <person name="Leebens-Mack J.H."/>
            <person name="Tsai I.J."/>
        </authorList>
    </citation>
    <scope>NUCLEOTIDE SEQUENCE [LARGE SCALE GENOMIC DNA]</scope>
    <source>
        <strain evidence="15">cv. Chaw 1501</strain>
        <tissue evidence="14">Young leaves</tissue>
    </source>
</reference>
<evidence type="ECO:0000256" key="6">
    <source>
        <dbReference type="ARBA" id="ARBA00022568"/>
    </source>
</evidence>
<keyword evidence="7 12" id="KW-0812">Transmembrane</keyword>
<organism evidence="14 15">
    <name type="scientific">Cinnamomum micranthum f. kanehirae</name>
    <dbReference type="NCBI Taxonomy" id="337451"/>
    <lineage>
        <taxon>Eukaryota</taxon>
        <taxon>Viridiplantae</taxon>
        <taxon>Streptophyta</taxon>
        <taxon>Embryophyta</taxon>
        <taxon>Tracheophyta</taxon>
        <taxon>Spermatophyta</taxon>
        <taxon>Magnoliopsida</taxon>
        <taxon>Magnoliidae</taxon>
        <taxon>Laurales</taxon>
        <taxon>Lauraceae</taxon>
        <taxon>Cinnamomum</taxon>
    </lineage>
</organism>
<feature type="transmembrane region" description="Helical" evidence="12">
    <location>
        <begin position="119"/>
        <end position="139"/>
    </location>
</feature>
<comment type="subcellular location">
    <subcellularLocation>
        <location evidence="1">Vacuole membrane</location>
        <topology evidence="1">Multi-pass membrane protein</topology>
    </subcellularLocation>
</comment>
<dbReference type="GO" id="GO:0009705">
    <property type="term" value="C:plant-type vacuole membrane"/>
    <property type="evidence" value="ECO:0007669"/>
    <property type="project" value="TreeGrafter"/>
</dbReference>
<evidence type="ECO:0000256" key="2">
    <source>
        <dbReference type="ARBA" id="ARBA00008248"/>
    </source>
</evidence>
<sequence length="164" mass="17249">MTAVTALLSDYVVGTIEDASKSWGVSVSFSSIILLPIVGNATEHAGAVIFAIRDKLDISLGVALGSSTQIAMFVVPLSVIVGWMMGIHMDLDFNLLETGSLFVSVLVTAFTLQDGTSHYMKGLILILCYVVISACFFVLRSPTLNQTDAAIVALGSSAEGVMVS</sequence>
<evidence type="ECO:0000256" key="8">
    <source>
        <dbReference type="ARBA" id="ARBA00022837"/>
    </source>
</evidence>
<dbReference type="EMBL" id="QPKB01000009">
    <property type="protein sequence ID" value="RWR92128.1"/>
    <property type="molecule type" value="Genomic_DNA"/>
</dbReference>
<dbReference type="Gene3D" id="1.20.1420.30">
    <property type="entry name" value="NCX, central ion-binding region"/>
    <property type="match status" value="1"/>
</dbReference>
<evidence type="ECO:0000256" key="7">
    <source>
        <dbReference type="ARBA" id="ARBA00022692"/>
    </source>
</evidence>
<keyword evidence="10" id="KW-0406">Ion transport</keyword>
<gene>
    <name evidence="14" type="ORF">CKAN_02133100</name>
</gene>
<comment type="caution">
    <text evidence="14">The sequence shown here is derived from an EMBL/GenBank/DDBJ whole genome shotgun (WGS) entry which is preliminary data.</text>
</comment>
<evidence type="ECO:0000256" key="9">
    <source>
        <dbReference type="ARBA" id="ARBA00022989"/>
    </source>
</evidence>
<proteinExistence type="inferred from homology"/>
<feature type="domain" description="Sodium/calcium exchanger membrane region" evidence="13">
    <location>
        <begin position="2"/>
        <end position="136"/>
    </location>
</feature>
<evidence type="ECO:0000259" key="13">
    <source>
        <dbReference type="Pfam" id="PF01699"/>
    </source>
</evidence>
<evidence type="ECO:0000256" key="11">
    <source>
        <dbReference type="ARBA" id="ARBA00023136"/>
    </source>
</evidence>
<dbReference type="FunFam" id="1.20.1420.30:FF:000008">
    <property type="entry name" value="Vacuolar cation/proton exchanger"/>
    <property type="match status" value="1"/>
</dbReference>
<accession>A0A3S3NC04</accession>
<protein>
    <submittedName>
        <fullName evidence="14">Sodium/calcium exchanger membrane region</fullName>
    </submittedName>
</protein>
<keyword evidence="6" id="KW-0109">Calcium transport</keyword>
<dbReference type="InterPro" id="IPR044880">
    <property type="entry name" value="NCX_ion-bd_dom_sf"/>
</dbReference>
<name>A0A3S3NC04_9MAGN</name>
<dbReference type="GO" id="GO:0015369">
    <property type="term" value="F:calcium:proton antiporter activity"/>
    <property type="evidence" value="ECO:0007669"/>
    <property type="project" value="UniProtKB-ARBA"/>
</dbReference>
<keyword evidence="11 12" id="KW-0472">Membrane</keyword>
<dbReference type="InterPro" id="IPR004837">
    <property type="entry name" value="NaCa_Exmemb"/>
</dbReference>
<evidence type="ECO:0000313" key="15">
    <source>
        <dbReference type="Proteomes" id="UP000283530"/>
    </source>
</evidence>
<dbReference type="Pfam" id="PF01699">
    <property type="entry name" value="Na_Ca_ex"/>
    <property type="match status" value="1"/>
</dbReference>
<evidence type="ECO:0000256" key="3">
    <source>
        <dbReference type="ARBA" id="ARBA00022448"/>
    </source>
</evidence>
<dbReference type="InterPro" id="IPR004713">
    <property type="entry name" value="CaH_exchang"/>
</dbReference>
<feature type="transmembrane region" description="Helical" evidence="12">
    <location>
        <begin position="95"/>
        <end position="113"/>
    </location>
</feature>
<keyword evidence="8" id="KW-0106">Calcium</keyword>